<keyword evidence="2" id="KW-0547">Nucleotide-binding</keyword>
<dbReference type="FunFam" id="3.40.50.300:FF:000032">
    <property type="entry name" value="Export ABC transporter ATP-binding protein"/>
    <property type="match status" value="1"/>
</dbReference>
<evidence type="ECO:0000256" key="4">
    <source>
        <dbReference type="ARBA" id="ARBA00022967"/>
    </source>
</evidence>
<protein>
    <submittedName>
        <fullName evidence="7">Lipoprotein-releasing system ATP-binding protein</fullName>
    </submittedName>
</protein>
<dbReference type="AlphaFoldDB" id="A0A2P8EDT0"/>
<dbReference type="SUPFAM" id="SSF52540">
    <property type="entry name" value="P-loop containing nucleoside triphosphate hydrolases"/>
    <property type="match status" value="1"/>
</dbReference>
<dbReference type="GO" id="GO:0022857">
    <property type="term" value="F:transmembrane transporter activity"/>
    <property type="evidence" value="ECO:0007669"/>
    <property type="project" value="UniProtKB-ARBA"/>
</dbReference>
<dbReference type="PANTHER" id="PTHR42798:SF2">
    <property type="entry name" value="ABC TRANSPORTER ATP-BINDING PROTEIN MG467-RELATED"/>
    <property type="match status" value="1"/>
</dbReference>
<dbReference type="EMBL" id="PYGF01000001">
    <property type="protein sequence ID" value="PSL07603.1"/>
    <property type="molecule type" value="Genomic_DNA"/>
</dbReference>
<dbReference type="GO" id="GO:0098796">
    <property type="term" value="C:membrane protein complex"/>
    <property type="evidence" value="ECO:0007669"/>
    <property type="project" value="UniProtKB-ARBA"/>
</dbReference>
<evidence type="ECO:0000256" key="5">
    <source>
        <dbReference type="ARBA" id="ARBA00038388"/>
    </source>
</evidence>
<keyword evidence="7" id="KW-0449">Lipoprotein</keyword>
<name>A0A2P8EDT0_9BACT</name>
<dbReference type="PANTHER" id="PTHR42798">
    <property type="entry name" value="LIPOPROTEIN-RELEASING SYSTEM ATP-BINDING PROTEIN LOLD"/>
    <property type="match status" value="1"/>
</dbReference>
<dbReference type="InterPro" id="IPR027417">
    <property type="entry name" value="P-loop_NTPase"/>
</dbReference>
<reference evidence="7 8" key="1">
    <citation type="submission" date="2018-03" db="EMBL/GenBank/DDBJ databases">
        <title>Genomic Encyclopedia of Archaeal and Bacterial Type Strains, Phase II (KMG-II): from individual species to whole genera.</title>
        <authorList>
            <person name="Goeker M."/>
        </authorList>
    </citation>
    <scope>NUCLEOTIDE SEQUENCE [LARGE SCALE GENOMIC DNA]</scope>
    <source>
        <strain evidence="7 8">DSM 28057</strain>
    </source>
</reference>
<dbReference type="RefSeq" id="WP_106565673.1">
    <property type="nucleotide sequence ID" value="NZ_JAUVYL010000036.1"/>
</dbReference>
<sequence>MLKAKGIQKFYGDLHVLKGVDVEIFKNEVVSIVGASGAGKSTLLHILGTLDQADKGDVWIDETLISKLKGDKLADFRNSQIGFIFQFHNLLPEFTAEENIIIPGLIAQKSDTALRKRAAELADLLGFSGRLGHKPSELSGGEQQRVAVARALINDPKIIFADEPSGNLDSHNAQSLHELFFTLRENFGQTFVIVTHNQELAKMADRTLTMQDGTILSMDRNIQVK</sequence>
<keyword evidence="8" id="KW-1185">Reference proteome</keyword>
<dbReference type="GO" id="GO:0016887">
    <property type="term" value="F:ATP hydrolysis activity"/>
    <property type="evidence" value="ECO:0007669"/>
    <property type="project" value="InterPro"/>
</dbReference>
<dbReference type="OrthoDB" id="1114670at2"/>
<dbReference type="Gene3D" id="3.40.50.300">
    <property type="entry name" value="P-loop containing nucleotide triphosphate hydrolases"/>
    <property type="match status" value="1"/>
</dbReference>
<keyword evidence="1" id="KW-0813">Transport</keyword>
<dbReference type="PROSITE" id="PS00211">
    <property type="entry name" value="ABC_TRANSPORTER_1"/>
    <property type="match status" value="1"/>
</dbReference>
<dbReference type="PROSITE" id="PS50893">
    <property type="entry name" value="ABC_TRANSPORTER_2"/>
    <property type="match status" value="1"/>
</dbReference>
<evidence type="ECO:0000256" key="3">
    <source>
        <dbReference type="ARBA" id="ARBA00022840"/>
    </source>
</evidence>
<dbReference type="Pfam" id="PF00005">
    <property type="entry name" value="ABC_tran"/>
    <property type="match status" value="1"/>
</dbReference>
<evidence type="ECO:0000313" key="8">
    <source>
        <dbReference type="Proteomes" id="UP000240708"/>
    </source>
</evidence>
<evidence type="ECO:0000313" key="7">
    <source>
        <dbReference type="EMBL" id="PSL07603.1"/>
    </source>
</evidence>
<organism evidence="7 8">
    <name type="scientific">Cecembia rubra</name>
    <dbReference type="NCBI Taxonomy" id="1485585"/>
    <lineage>
        <taxon>Bacteria</taxon>
        <taxon>Pseudomonadati</taxon>
        <taxon>Bacteroidota</taxon>
        <taxon>Cytophagia</taxon>
        <taxon>Cytophagales</taxon>
        <taxon>Cyclobacteriaceae</taxon>
        <taxon>Cecembia</taxon>
    </lineage>
</organism>
<evidence type="ECO:0000256" key="1">
    <source>
        <dbReference type="ARBA" id="ARBA00022448"/>
    </source>
</evidence>
<keyword evidence="4" id="KW-1278">Translocase</keyword>
<evidence type="ECO:0000256" key="2">
    <source>
        <dbReference type="ARBA" id="ARBA00022741"/>
    </source>
</evidence>
<dbReference type="InterPro" id="IPR003439">
    <property type="entry name" value="ABC_transporter-like_ATP-bd"/>
</dbReference>
<dbReference type="CDD" id="cd03255">
    <property type="entry name" value="ABC_MJ0796_LolCDE_FtsE"/>
    <property type="match status" value="1"/>
</dbReference>
<proteinExistence type="inferred from homology"/>
<comment type="similarity">
    <text evidence="5">Belongs to the ABC transporter superfamily. Macrolide exporter (TC 3.A.1.122) family.</text>
</comment>
<feature type="domain" description="ABC transporter" evidence="6">
    <location>
        <begin position="2"/>
        <end position="224"/>
    </location>
</feature>
<dbReference type="SMART" id="SM00382">
    <property type="entry name" value="AAA"/>
    <property type="match status" value="1"/>
</dbReference>
<dbReference type="Proteomes" id="UP000240708">
    <property type="component" value="Unassembled WGS sequence"/>
</dbReference>
<dbReference type="GO" id="GO:0005524">
    <property type="term" value="F:ATP binding"/>
    <property type="evidence" value="ECO:0007669"/>
    <property type="project" value="UniProtKB-KW"/>
</dbReference>
<comment type="caution">
    <text evidence="7">The sequence shown here is derived from an EMBL/GenBank/DDBJ whole genome shotgun (WGS) entry which is preliminary data.</text>
</comment>
<dbReference type="InterPro" id="IPR003593">
    <property type="entry name" value="AAA+_ATPase"/>
</dbReference>
<dbReference type="InterPro" id="IPR017911">
    <property type="entry name" value="MacB-like_ATP-bd"/>
</dbReference>
<accession>A0A2P8EDT0</accession>
<evidence type="ECO:0000259" key="6">
    <source>
        <dbReference type="PROSITE" id="PS50893"/>
    </source>
</evidence>
<dbReference type="InterPro" id="IPR017871">
    <property type="entry name" value="ABC_transporter-like_CS"/>
</dbReference>
<gene>
    <name evidence="7" type="ORF">CLV48_101535</name>
</gene>
<keyword evidence="3 7" id="KW-0067">ATP-binding</keyword>